<dbReference type="InterPro" id="IPR002401">
    <property type="entry name" value="Cyt_P450_E_grp-I"/>
</dbReference>
<evidence type="ECO:0000256" key="16">
    <source>
        <dbReference type="SAM" id="Phobius"/>
    </source>
</evidence>
<dbReference type="InterPro" id="IPR017972">
    <property type="entry name" value="Cyt_P450_CS"/>
</dbReference>
<dbReference type="InterPro" id="IPR036396">
    <property type="entry name" value="Cyt_P450_sf"/>
</dbReference>
<evidence type="ECO:0000256" key="6">
    <source>
        <dbReference type="ARBA" id="ARBA00022723"/>
    </source>
</evidence>
<evidence type="ECO:0000256" key="4">
    <source>
        <dbReference type="ARBA" id="ARBA00010617"/>
    </source>
</evidence>
<dbReference type="GO" id="GO:0005789">
    <property type="term" value="C:endoplasmic reticulum membrane"/>
    <property type="evidence" value="ECO:0007669"/>
    <property type="project" value="UniProtKB-SubCell"/>
</dbReference>
<dbReference type="GO" id="GO:0042448">
    <property type="term" value="P:progesterone metabolic process"/>
    <property type="evidence" value="ECO:0007669"/>
    <property type="project" value="TreeGrafter"/>
</dbReference>
<evidence type="ECO:0000256" key="15">
    <source>
        <dbReference type="SAM" id="MobiDB-lite"/>
    </source>
</evidence>
<dbReference type="GO" id="GO:0004508">
    <property type="term" value="F:steroid 17-alpha-monooxygenase activity"/>
    <property type="evidence" value="ECO:0007669"/>
    <property type="project" value="TreeGrafter"/>
</dbReference>
<dbReference type="RefSeq" id="XP_032804396.1">
    <property type="nucleotide sequence ID" value="XM_032948505.1"/>
</dbReference>
<evidence type="ECO:0000256" key="5">
    <source>
        <dbReference type="ARBA" id="ARBA00022617"/>
    </source>
</evidence>
<dbReference type="SUPFAM" id="SSF48264">
    <property type="entry name" value="Cytochrome P450"/>
    <property type="match status" value="1"/>
</dbReference>
<proteinExistence type="inferred from homology"/>
<evidence type="ECO:0000313" key="17">
    <source>
        <dbReference type="Proteomes" id="UP001318040"/>
    </source>
</evidence>
<keyword evidence="8" id="KW-0492">Microsome</keyword>
<keyword evidence="5 13" id="KW-0349">Heme</keyword>
<evidence type="ECO:0000256" key="9">
    <source>
        <dbReference type="ARBA" id="ARBA00023002"/>
    </source>
</evidence>
<feature type="transmembrane region" description="Helical" evidence="16">
    <location>
        <begin position="7"/>
        <end position="28"/>
    </location>
</feature>
<dbReference type="GO" id="GO:0042446">
    <property type="term" value="P:hormone biosynthetic process"/>
    <property type="evidence" value="ECO:0007669"/>
    <property type="project" value="TreeGrafter"/>
</dbReference>
<evidence type="ECO:0000256" key="14">
    <source>
        <dbReference type="RuleBase" id="RU000461"/>
    </source>
</evidence>
<dbReference type="PROSITE" id="PS00086">
    <property type="entry name" value="CYTOCHROME_P450"/>
    <property type="match status" value="1"/>
</dbReference>
<keyword evidence="12 16" id="KW-0472">Membrane</keyword>
<evidence type="ECO:0000256" key="13">
    <source>
        <dbReference type="PIRSR" id="PIRSR602401-1"/>
    </source>
</evidence>
<dbReference type="PRINTS" id="PR00385">
    <property type="entry name" value="P450"/>
</dbReference>
<keyword evidence="6 13" id="KW-0479">Metal-binding</keyword>
<keyword evidence="16" id="KW-1133">Transmembrane helix</keyword>
<evidence type="ECO:0000256" key="8">
    <source>
        <dbReference type="ARBA" id="ARBA00022848"/>
    </source>
</evidence>
<gene>
    <name evidence="18" type="primary">LOC116939743</name>
</gene>
<evidence type="ECO:0000256" key="12">
    <source>
        <dbReference type="ARBA" id="ARBA00023136"/>
    </source>
</evidence>
<comment type="similarity">
    <text evidence="4 14">Belongs to the cytochrome P450 family.</text>
</comment>
<protein>
    <submittedName>
        <fullName evidence="18">Steroid 17-alpha-hydroxylase/17,20 lyase-like</fullName>
    </submittedName>
</protein>
<dbReference type="PANTHER" id="PTHR24289:SF1">
    <property type="entry name" value="STEROID 17-ALPHA-HYDROXYLASE_17,20 LYASE"/>
    <property type="match status" value="1"/>
</dbReference>
<dbReference type="PANTHER" id="PTHR24289">
    <property type="entry name" value="STEROID 17-ALPHA-HYDROXYLASE/17,20 LYASE"/>
    <property type="match status" value="1"/>
</dbReference>
<evidence type="ECO:0000313" key="18">
    <source>
        <dbReference type="RefSeq" id="XP_032804396.1"/>
    </source>
</evidence>
<name>A0AAJ7WNL9_PETMA</name>
<organism evidence="17 18">
    <name type="scientific">Petromyzon marinus</name>
    <name type="common">Sea lamprey</name>
    <dbReference type="NCBI Taxonomy" id="7757"/>
    <lineage>
        <taxon>Eukaryota</taxon>
        <taxon>Metazoa</taxon>
        <taxon>Chordata</taxon>
        <taxon>Craniata</taxon>
        <taxon>Vertebrata</taxon>
        <taxon>Cyclostomata</taxon>
        <taxon>Hyperoartia</taxon>
        <taxon>Petromyzontiformes</taxon>
        <taxon>Petromyzontidae</taxon>
        <taxon>Petromyzon</taxon>
    </lineage>
</organism>
<dbReference type="Proteomes" id="UP001318040">
    <property type="component" value="Chromosome 6"/>
</dbReference>
<keyword evidence="9 14" id="KW-0560">Oxidoreductase</keyword>
<sequence length="585" mass="63255">MLPILDLITISVLIIIVVTIVVVASSLASKSPRDAASPKPTPTLPSLPSLPVLGSLLSLRGTSQPHVHLAQLGRTHGAVARSLPRPAERGGDGGTSRGDFEVGGGGEEGGAARSGGALALKLGARHAVLVTSAQHAHHVLIRKGREFGGRVHAVTTDILSRGGKDIAFTDVGPSWRFHRKLVLGSLYTKTGGMGALEKIGNVTADTTTKIINILPCILCDVYHTAPPNVFPTVMEEALALISALGETTSDSTSSATSDPEQELSRASTNVIMRLVFGTRYSRGDPGLQTMLDYSRGIVEIVAKDDLVDIFPWLRVFPSMSLRKLRACVRARDKLLEKQLQEHRATFQEGVTRDLLDRLLEAARVSPRPPGVELTDDHLLMIAGDIFGAGVETSTTVMKWILVFMVHHPEIQGRIHAELDEVIGRERPPCAGDRGKLPFMEATINEVLRIRPVAAILIPHVAMCDTTIGEFPVKKGTEVIVNLWAVHHDESLWKKPDEFNPGRFLSPCGRQRRSMGPNEGFFPFGAGPRVCLGEALAKLQLFLFTASILQRFSAGPIPGKALPDLEGIYGVVLRPRDFHVALTPRV</sequence>
<evidence type="ECO:0000256" key="11">
    <source>
        <dbReference type="ARBA" id="ARBA00023033"/>
    </source>
</evidence>
<evidence type="ECO:0000256" key="1">
    <source>
        <dbReference type="ARBA" id="ARBA00001971"/>
    </source>
</evidence>
<comment type="cofactor">
    <cofactor evidence="1 13">
        <name>heme</name>
        <dbReference type="ChEBI" id="CHEBI:30413"/>
    </cofactor>
</comment>
<dbReference type="Pfam" id="PF00067">
    <property type="entry name" value="p450"/>
    <property type="match status" value="2"/>
</dbReference>
<dbReference type="GO" id="GO:0020037">
    <property type="term" value="F:heme binding"/>
    <property type="evidence" value="ECO:0007669"/>
    <property type="project" value="InterPro"/>
</dbReference>
<feature type="region of interest" description="Disordered" evidence="15">
    <location>
        <begin position="75"/>
        <end position="109"/>
    </location>
</feature>
<dbReference type="GO" id="GO:0005506">
    <property type="term" value="F:iron ion binding"/>
    <property type="evidence" value="ECO:0007669"/>
    <property type="project" value="InterPro"/>
</dbReference>
<dbReference type="AlphaFoldDB" id="A0AAJ7WNL9"/>
<evidence type="ECO:0000256" key="7">
    <source>
        <dbReference type="ARBA" id="ARBA00022824"/>
    </source>
</evidence>
<dbReference type="Gene3D" id="1.10.630.10">
    <property type="entry name" value="Cytochrome P450"/>
    <property type="match status" value="1"/>
</dbReference>
<dbReference type="FunFam" id="1.10.630.10:FF:000238">
    <property type="entry name" value="Cytochrome P450 2A6"/>
    <property type="match status" value="1"/>
</dbReference>
<comment type="subcellular location">
    <subcellularLocation>
        <location evidence="3">Endoplasmic reticulum membrane</location>
        <topology evidence="3">Peripheral membrane protein</topology>
    </subcellularLocation>
    <subcellularLocation>
        <location evidence="2">Microsome membrane</location>
        <topology evidence="2">Peripheral membrane protein</topology>
    </subcellularLocation>
</comment>
<feature type="compositionally biased region" description="Gly residues" evidence="15">
    <location>
        <begin position="92"/>
        <end position="109"/>
    </location>
</feature>
<dbReference type="PRINTS" id="PR00463">
    <property type="entry name" value="EP450I"/>
</dbReference>
<keyword evidence="11 14" id="KW-0503">Monooxygenase</keyword>
<dbReference type="KEGG" id="pmrn:116939743"/>
<reference evidence="18" key="1">
    <citation type="submission" date="2025-08" db="UniProtKB">
        <authorList>
            <consortium name="RefSeq"/>
        </authorList>
    </citation>
    <scope>IDENTIFICATION</scope>
    <source>
        <tissue evidence="18">Sperm</tissue>
    </source>
</reference>
<accession>A0AAJ7WNL9</accession>
<evidence type="ECO:0000256" key="3">
    <source>
        <dbReference type="ARBA" id="ARBA00004406"/>
    </source>
</evidence>
<feature type="binding site" description="axial binding residue" evidence="13">
    <location>
        <position position="530"/>
    </location>
    <ligand>
        <name>heme</name>
        <dbReference type="ChEBI" id="CHEBI:30413"/>
    </ligand>
    <ligandPart>
        <name>Fe</name>
        <dbReference type="ChEBI" id="CHEBI:18248"/>
    </ligandPart>
</feature>
<evidence type="ECO:0000256" key="2">
    <source>
        <dbReference type="ARBA" id="ARBA00004174"/>
    </source>
</evidence>
<keyword evidence="10 13" id="KW-0408">Iron</keyword>
<dbReference type="InterPro" id="IPR001128">
    <property type="entry name" value="Cyt_P450"/>
</dbReference>
<keyword evidence="17" id="KW-1185">Reference proteome</keyword>
<keyword evidence="16" id="KW-0812">Transmembrane</keyword>
<evidence type="ECO:0000256" key="10">
    <source>
        <dbReference type="ARBA" id="ARBA00023004"/>
    </source>
</evidence>
<keyword evidence="7" id="KW-0256">Endoplasmic reticulum</keyword>